<evidence type="ECO:0000313" key="3">
    <source>
        <dbReference type="Proteomes" id="UP000587070"/>
    </source>
</evidence>
<proteinExistence type="predicted"/>
<dbReference type="InterPro" id="IPR001036">
    <property type="entry name" value="Acrflvin-R"/>
</dbReference>
<feature type="transmembrane region" description="Helical" evidence="1">
    <location>
        <begin position="390"/>
        <end position="413"/>
    </location>
</feature>
<dbReference type="PANTHER" id="PTHR32063">
    <property type="match status" value="1"/>
</dbReference>
<dbReference type="PRINTS" id="PR00702">
    <property type="entry name" value="ACRIFLAVINRP"/>
</dbReference>
<protein>
    <submittedName>
        <fullName evidence="2">Multidrug efflux pump</fullName>
    </submittedName>
</protein>
<dbReference type="Gene3D" id="3.30.70.1430">
    <property type="entry name" value="Multidrug efflux transporter AcrB pore domain"/>
    <property type="match status" value="2"/>
</dbReference>
<keyword evidence="3" id="KW-1185">Reference proteome</keyword>
<feature type="transmembrane region" description="Helical" evidence="1">
    <location>
        <begin position="996"/>
        <end position="1020"/>
    </location>
</feature>
<comment type="caution">
    <text evidence="2">The sequence shown here is derived from an EMBL/GenBank/DDBJ whole genome shotgun (WGS) entry which is preliminary data.</text>
</comment>
<dbReference type="RefSeq" id="WP_153115872.1">
    <property type="nucleotide sequence ID" value="NZ_JACIGE010000002.1"/>
</dbReference>
<dbReference type="SUPFAM" id="SSF82714">
    <property type="entry name" value="Multidrug efflux transporter AcrB TolC docking domain, DN and DC subdomains"/>
    <property type="match status" value="2"/>
</dbReference>
<dbReference type="Gene3D" id="3.30.2090.10">
    <property type="entry name" value="Multidrug efflux transporter AcrB TolC docking domain, DN and DC subdomains"/>
    <property type="match status" value="2"/>
</dbReference>
<dbReference type="Pfam" id="PF00873">
    <property type="entry name" value="ACR_tran"/>
    <property type="match status" value="1"/>
</dbReference>
<feature type="transmembrane region" description="Helical" evidence="1">
    <location>
        <begin position="425"/>
        <end position="449"/>
    </location>
</feature>
<feature type="transmembrane region" description="Helical" evidence="1">
    <location>
        <begin position="16"/>
        <end position="35"/>
    </location>
</feature>
<evidence type="ECO:0000313" key="2">
    <source>
        <dbReference type="EMBL" id="MBB4246329.1"/>
    </source>
</evidence>
<dbReference type="InterPro" id="IPR027463">
    <property type="entry name" value="AcrB_DN_DC_subdom"/>
</dbReference>
<feature type="transmembrane region" description="Helical" evidence="1">
    <location>
        <begin position="363"/>
        <end position="384"/>
    </location>
</feature>
<feature type="transmembrane region" description="Helical" evidence="1">
    <location>
        <begin position="896"/>
        <end position="916"/>
    </location>
</feature>
<dbReference type="OrthoDB" id="9757940at2"/>
<keyword evidence="1" id="KW-0472">Membrane</keyword>
<dbReference type="PANTHER" id="PTHR32063:SF18">
    <property type="entry name" value="CATION EFFLUX SYSTEM PROTEIN"/>
    <property type="match status" value="1"/>
</dbReference>
<dbReference type="SUPFAM" id="SSF82866">
    <property type="entry name" value="Multidrug efflux transporter AcrB transmembrane domain"/>
    <property type="match status" value="2"/>
</dbReference>
<dbReference type="GO" id="GO:0042910">
    <property type="term" value="F:xenobiotic transmembrane transporter activity"/>
    <property type="evidence" value="ECO:0007669"/>
    <property type="project" value="TreeGrafter"/>
</dbReference>
<dbReference type="Gene3D" id="3.30.70.1320">
    <property type="entry name" value="Multidrug efflux transporter AcrB pore domain like"/>
    <property type="match status" value="1"/>
</dbReference>
<dbReference type="GO" id="GO:0005886">
    <property type="term" value="C:plasma membrane"/>
    <property type="evidence" value="ECO:0007669"/>
    <property type="project" value="TreeGrafter"/>
</dbReference>
<gene>
    <name evidence="2" type="ORF">GGD90_000686</name>
</gene>
<dbReference type="SUPFAM" id="SSF82693">
    <property type="entry name" value="Multidrug efflux transporter AcrB pore domain, PN1, PN2, PC1 and PC2 subdomains"/>
    <property type="match status" value="2"/>
</dbReference>
<accession>A0A840GDL7</accession>
<reference evidence="2 3" key="1">
    <citation type="submission" date="2020-08" db="EMBL/GenBank/DDBJ databases">
        <title>Genome sequencing of Purple Non-Sulfur Bacteria from various extreme environments.</title>
        <authorList>
            <person name="Mayer M."/>
        </authorList>
    </citation>
    <scope>NUCLEOTIDE SEQUENCE [LARGE SCALE GENOMIC DNA]</scope>
    <source>
        <strain evidence="2 3">2761</strain>
    </source>
</reference>
<keyword evidence="1" id="KW-0812">Transmembrane</keyword>
<feature type="transmembrane region" description="Helical" evidence="1">
    <location>
        <begin position="971"/>
        <end position="990"/>
    </location>
</feature>
<feature type="transmembrane region" description="Helical" evidence="1">
    <location>
        <begin position="529"/>
        <end position="550"/>
    </location>
</feature>
<feature type="transmembrane region" description="Helical" evidence="1">
    <location>
        <begin position="922"/>
        <end position="943"/>
    </location>
</feature>
<dbReference type="Gene3D" id="1.20.1640.10">
    <property type="entry name" value="Multidrug efflux transporter AcrB transmembrane domain"/>
    <property type="match status" value="2"/>
</dbReference>
<dbReference type="Proteomes" id="UP000587070">
    <property type="component" value="Unassembled WGS sequence"/>
</dbReference>
<dbReference type="EMBL" id="JACIGE010000002">
    <property type="protein sequence ID" value="MBB4246329.1"/>
    <property type="molecule type" value="Genomic_DNA"/>
</dbReference>
<keyword evidence="1" id="KW-1133">Transmembrane helix</keyword>
<sequence length="1035" mass="113316">MSGINLSEWSLRHRAMIGYLIVVLLVGGVLAYFKLGRAEDPDFTFKVMVVRTLWPGATASEVEQQVTERLEKKLQETPWVDVQRSASKAGESLIFIILKDYTPKKEVPEAWYQIRKKIGDIRNTLPAGVQGPFINDEFGDTFVSIYALTGDGFDLGALRRESDRIARELRRVPEVKKVELVGVQDEKIYVEMAHARLAALGIDPQAVFDALQKQNAVTQSGFVETASDRVRIRVSGELDSVEAVRALAVQAGGRVLRLGDIASVQRGFVDPPAPRMRFQGEDAIGVAVALNKGADVLAIGAKLRQEISRLQADLPKGIDIHVVADQPQVVEESISLFMSSLAEALAIVLAVSFISLGLRTGAVVALSIPLVLAVTFLLMVVFGIDLQRISLGALIIALGLLVDDAIIAVEMMVVKMEQGWDRFRAATFAYTSTAFPMLTGTLITAAAFTPVGFARSGAGEYTFSIFAVVTIALLVSWVVAVLFTPFIGYKILSQDKLYAKAQAHGGDVYDTPFYRRVRATVDTCVRRRWWVIGGTVLAFALALVVFGGGVQKQFFPASSRPELLVDLWLPQGSSLKATETATKKLERLLLEDPELNKSVKFFADYIGNGSPRFYLPLDQQLFNDNFAQFVVTTKGIDAREDLKQRLEKLFAADDGEWSGLRARVLRLENGPPVGFPVQFRVSGEDRGELRRAAEQVAAVMRANPHLNDVNFDWNEMGKSVHLEIDQERARALGISTQELSSFVGALLNGVTVTQLREGDQLIDVIARAPADERARLSTLADINIRTASGKYVPLSQAVKISYELEDGLIWRRNRLPTVTVRADIRDNTQAPVVSGQIDPQLDAVRAQLPPGFRIEMGGATEESAKGEESIKAVMPLMLVAVITLLMVQLQSFGRTLLVLLTAPLGLIGVAIALLVFHVPFGFVANLGVIALFGMIMRNSVILVDQIDQDEKAGKPSWEAIVDSTVRRFRPIMLTASAAILAMIPLTRSVFWGPMAVAIMGGLIVATLLTLLFLPALYAAWYRVKPLPADAVVTRV</sequence>
<organism evidence="2 3">
    <name type="scientific">Rhodocyclus tenuis</name>
    <name type="common">Rhodospirillum tenue</name>
    <dbReference type="NCBI Taxonomy" id="1066"/>
    <lineage>
        <taxon>Bacteria</taxon>
        <taxon>Pseudomonadati</taxon>
        <taxon>Pseudomonadota</taxon>
        <taxon>Betaproteobacteria</taxon>
        <taxon>Rhodocyclales</taxon>
        <taxon>Rhodocyclaceae</taxon>
        <taxon>Rhodocyclus</taxon>
    </lineage>
</organism>
<feature type="transmembrane region" description="Helical" evidence="1">
    <location>
        <begin position="461"/>
        <end position="487"/>
    </location>
</feature>
<dbReference type="AlphaFoldDB" id="A0A840GDL7"/>
<name>A0A840GDL7_RHOTE</name>
<feature type="transmembrane region" description="Helical" evidence="1">
    <location>
        <begin position="872"/>
        <end position="889"/>
    </location>
</feature>
<evidence type="ECO:0000256" key="1">
    <source>
        <dbReference type="SAM" id="Phobius"/>
    </source>
</evidence>
<dbReference type="Gene3D" id="3.30.70.1440">
    <property type="entry name" value="Multidrug efflux transporter AcrB pore domain"/>
    <property type="match status" value="1"/>
</dbReference>